<dbReference type="EMBL" id="KQ001646">
    <property type="protein sequence ID" value="KJP90014.1"/>
    <property type="molecule type" value="Genomic_DNA"/>
</dbReference>
<feature type="region of interest" description="Disordered" evidence="1">
    <location>
        <begin position="691"/>
        <end position="812"/>
    </location>
</feature>
<feature type="region of interest" description="Disordered" evidence="1">
    <location>
        <begin position="2671"/>
        <end position="2701"/>
    </location>
</feature>
<dbReference type="OMA" id="FDICKLF"/>
<organism evidence="2 3">
    <name type="scientific">Plasmodium fragile</name>
    <dbReference type="NCBI Taxonomy" id="5857"/>
    <lineage>
        <taxon>Eukaryota</taxon>
        <taxon>Sar</taxon>
        <taxon>Alveolata</taxon>
        <taxon>Apicomplexa</taxon>
        <taxon>Aconoidasida</taxon>
        <taxon>Haemosporida</taxon>
        <taxon>Plasmodiidae</taxon>
        <taxon>Plasmodium</taxon>
        <taxon>Plasmodium (Plasmodium)</taxon>
    </lineage>
</organism>
<dbReference type="RefSeq" id="XP_012333257.1">
    <property type="nucleotide sequence ID" value="XM_012477834.1"/>
</dbReference>
<feature type="region of interest" description="Disordered" evidence="1">
    <location>
        <begin position="349"/>
        <end position="368"/>
    </location>
</feature>
<reference evidence="2 3" key="1">
    <citation type="submission" date="2014-03" db="EMBL/GenBank/DDBJ databases">
        <title>The Genome Sequence of Plasmodium fragile nilgiri.</title>
        <authorList>
            <consortium name="The Broad Institute Genomics Platform"/>
            <consortium name="The Broad Institute Genome Sequencing Center for Infectious Disease"/>
            <person name="Neafsey D."/>
            <person name="Duraisingh M."/>
            <person name="Young S.K."/>
            <person name="Zeng Q."/>
            <person name="Gargeya S."/>
            <person name="Abouelleil A."/>
            <person name="Alvarado L."/>
            <person name="Chapman S.B."/>
            <person name="Gainer-Dewar J."/>
            <person name="Goldberg J."/>
            <person name="Griggs A."/>
            <person name="Gujja S."/>
            <person name="Hansen M."/>
            <person name="Howarth C."/>
            <person name="Imamovic A."/>
            <person name="Larimer J."/>
            <person name="Pearson M."/>
            <person name="Poon T.W."/>
            <person name="Priest M."/>
            <person name="Roberts A."/>
            <person name="Saif S."/>
            <person name="Shea T."/>
            <person name="Sykes S."/>
            <person name="Wortman J."/>
            <person name="Nusbaum C."/>
            <person name="Birren B."/>
        </authorList>
    </citation>
    <scope>NUCLEOTIDE SEQUENCE [LARGE SCALE GENOMIC DNA]</scope>
    <source>
        <strain evidence="3">nilgiri</strain>
    </source>
</reference>
<gene>
    <name evidence="2" type="ORF">AK88_00183</name>
</gene>
<proteinExistence type="predicted"/>
<sequence length="3213" mass="373059">MTAEGDQQHVDGDKMMRHLNELKRSYHIMTKEYESMTNISVQHNVANIRIIKNLFILNTLIHQVNKKHLMNAFENVDNTLIFILKKNNTNFVLKLVAIFYLNLCTYTNYNIRELYGRLFEMTLNKSVVNPPSELKRLHEHFLKNTLLFTSLILEHVHARIAPHISSLIEYSRKIKNSDTPESKYFYLECVNKLIRTGELTPPDSEKIYKFLKRQFNEKDELIKYRIIKCLTSIFIVHPEYSLLDFDFFVNCLIDDSYLSTYVGLVNLRHIIKLLTVMLCNCANVRYNRSIDHNAGKSNSGDGADGMESFGSVTAAEREDYEEEEVDEEEEHREKEKVYEVNNEDKVSYAHDKAKGRNSKSSKTTTDEDKKKKGFFSDFLKIATDEIVSKISKIKLDEKEGGKNYIKVDHFDGFLFLIDNHFNKRILRNKKSVLYVYDCASFMVFFKRTVLNMFSDFHHDYTQLKKLHFLRKLEKYTYYADVLHHFGTNVYTPGGGGGKVYEFFRRQKKGSRMRAASSVSAYASASVASGGEASDSDSCINYLFEHDYKLMKKKERRRYDDSHISIEEKKILKTYCSLISSTLLRTIFFQSFKNLLSFSKKFSGKSIIKIIKLFLHLLDVTCTNCAKKKNVKNPLHTNNIANSFEINFLLFYFTDIVQELVRKRKTDTYTIVKEKEYKAREREKCKMDDTNEYDDREERKRAVHEEERGKRESRSLFCDKMDDNGRRGSEGNTNQSGEEGSKGLAQIGHTNSSEAAPGSDTHGGKDDSSWYNPRSSTSSQNGMDSANGSKAKNEFTDMKRKNKRTQEKKTEEDNKVRTYIQNQVKNYLIKNNDTNMDVNEKKKYNILLKGLIILYNKAILNNSSIKKDKYDKYESFLKMILNNMNGVHIDIDLLRHIIHLFVKVFLKFPQYTYNLITLLVNYITIINANFMTSLTLNTFDDIEKQVSILIISSISLEKILYSSSRFYRLYHLNNLILCVFDICKLFLSKVQTHPLKTINELRKIISFSLIHAITSVVVYEEVRNRRSVKSGEQSGRDGRLGRSDHGVEEHAGERISEKEPFEITTLERMQKHFAKQEPLYDNVLFKLLMDILREMLNEIEEEKMQRFISSYEEQIKKKKMNSTNFFIVDNLFILVYMLKSVNTILASDILTFFFFDHIYKIVQTLFEFLCQIYQAKKDHYHKGCENYEAQVTTITPAIKGKDKTINTGSYPKTEGKKSFHFFEYGFTQMCRLINIENVFLIFLIYMLKNYCRVFKFVQQKLGKGEKSGGCSEHASLGKNGTKMYVESVEERSPCEGNSNSATTIGVTGEVTTTTANSTIVTVPPKQPFAPIWDSLIQAKSREGAPFNVFLELLIYLVKNKDKDNFNNAVINILQRRDAIRRDKRQKRKETTTDVEKRKRELFGEDPELDILNIVTNNYEAYYELVLIHFVQLFEQYIEKKKYFNVIIKNIYRCILNVDLNKNELIIYLLILDNFLKAKFFNKKKGKIFKCMLPIFNVLNNHFVNQNSGLLNTLLIKNLTHFICHDENIDSYIFSYVTKFYQAYSRQILQEKYLCIAFSIILKSVILSYIKIEDNNSCVTKNVITTTEEKKMPNLGGTLPSSNLSVGSLCSSTFLDTPSSTRSRNRFMSKGRATEKFNPKEGFFTLENFRTLDLCQPLSFLGRRMRRRSCGGIKLREFDKRAKTGKSDNPTKKGKLGKCSSSGMQSFAQGKINSPHKLAYAKLFSQENGKVVEFFDTYLNMLKVIPHDNKVFSLVLRNFNVVIRKMHTRVNLCRIKDCLDVVLAYILKAQNANTYRFEHERGGCVIGMFNHLLKILQRGGMRSGSKGGTQTRVKRDHMLSICKKHSTEKLSASQRQTYFDVESQVLDIFEIFLNCYEKKTDRHLFTTINIMFRLVNKKKLKHFMNKISILIQRNIFLERDMNKIQVAIKCVCKLLKKKVQIPLSDNFDYQLLVIYNHHSEGKMDKCFIDLLKMRILTYGFYNVNQWTKLFERILNSKNMFLYDLIKYRSKRRYAKYESHDCKKNLPEQDARKENNLLTNEKQPNEELKSCSTFHTSLFSKHFAHHRHINLKEENEQKGGNKTMYLFNVFKLRQSDFTFSFETKYLVMKLLLLFLKTISLSRLVCVHNDAYYVSYVKKRLKKGTLSGGATVNGQKKPTGGRVRDGGNLKESARERYSKNGSPGSSRRGNSTCTQRSHECDSSCSDLGSAHENSSWKKTNKTTYMLQRDELSLRERNSKMTDQISYIEDVLIRKKCAKAETAKGEAATFNNIDIQNIVDNFSLYDNFEAMLNIILHNINHGIRFEKLSRLAIKALIRLLKIFKSSKIILDEFSSNHEIMLLTNYEINIFTSLKMYYESFHFLYFSYLDGHPPGGDNLEEAGDKPNEYLQFSHLFLHPLMRVYNLFLFLNEIGLCNSHSKFVEYFFYFAMKGNHAVTEELAAGTEYARDKSDTVTGDVSISGHDAAHADALTTHMGGRKKIPTINSSLFFSEFDSCVYYLFSYKSLCLYIINNEKAQRNQGIFNIKTVVKNISYILYDTIVLYFWSFGNNAGGDDFQDQVVHRFFTCMNEKARSLSIFYFSAFAVFLKFLNIIRRSNALVINAKNCTLFKTLIYFLCYHLKEHKDKLKEETKEIYFVFIFGYLSLTGFVSDLSHHVINPISEQGDVTSNETQISNSVTTEAKGEKSHSIENSSKGKGSGDMSTPLSVPSEPAQGFYDEQRTPFLETVVDYILKHLLNLVNEKVLPSVLEFVSTVHENFANVKSSWGTHQRVLRKVFTLHLFVLGMFLTNRRFGDRRGGAGFKRGYDSEMLTRLWNSVLSCYTLLERLEGAQLEEGKTTDVAEAVEAAEGGEAKLAYEIKTLLQELFLQKMNLLKEEKLSTRLLKLFFHNCSENDLRNYLSHMKRYNREMTKMLKDQDLPRFKLFYIKVILFIHYINTTDMINGRKKVHYTEEILHVFVTASRTMKMVYQDMGMELRRGNIISKKKEEKNGHTKNQIIHSFLNIIKNIFTLLLKREDSVVLYFTHNLIKNDMLPILLVRHPTDNVHYEELIPANSYEEDIITYPVKILNSFFETFISRDALVKKILIPYITFVHQLCRLCDANRIDIKKCFLTLQADGDKAINPLSLADGSSFPLNHFPHAAMVDRGSGTMTIYFKEVINVFRNVAFKNASFFKNILADISGEEKVMVYNLIKEAIAVEKQTEQRSKQEEEKLDFSFVN</sequence>
<feature type="compositionally biased region" description="Polar residues" evidence="1">
    <location>
        <begin position="768"/>
        <end position="789"/>
    </location>
</feature>
<dbReference type="SUPFAM" id="SSF48371">
    <property type="entry name" value="ARM repeat"/>
    <property type="match status" value="1"/>
</dbReference>
<feature type="region of interest" description="Disordered" evidence="1">
    <location>
        <begin position="1679"/>
        <end position="1700"/>
    </location>
</feature>
<keyword evidence="3" id="KW-1185">Reference proteome</keyword>
<feature type="region of interest" description="Disordered" evidence="1">
    <location>
        <begin position="2143"/>
        <end position="2210"/>
    </location>
</feature>
<feature type="compositionally biased region" description="Basic and acidic residues" evidence="1">
    <location>
        <begin position="2158"/>
        <end position="2174"/>
    </location>
</feature>
<feature type="compositionally biased region" description="Low complexity" evidence="1">
    <location>
        <begin position="2175"/>
        <end position="2187"/>
    </location>
</feature>
<dbReference type="PANTHER" id="PTHR40201:SF1">
    <property type="entry name" value="AP-3 COMPLEX SUBUNIT DELTA"/>
    <property type="match status" value="1"/>
</dbReference>
<feature type="compositionally biased region" description="Acidic residues" evidence="1">
    <location>
        <begin position="318"/>
        <end position="330"/>
    </location>
</feature>
<evidence type="ECO:0000313" key="3">
    <source>
        <dbReference type="Proteomes" id="UP000054561"/>
    </source>
</evidence>
<feature type="region of interest" description="Disordered" evidence="1">
    <location>
        <begin position="1027"/>
        <end position="1053"/>
    </location>
</feature>
<dbReference type="VEuPathDB" id="PlasmoDB:AK88_00183"/>
<name>A0A0D9QSE5_PLAFR</name>
<dbReference type="OrthoDB" id="392808at2759"/>
<evidence type="ECO:0000256" key="1">
    <source>
        <dbReference type="SAM" id="MobiDB-lite"/>
    </source>
</evidence>
<feature type="compositionally biased region" description="Polar residues" evidence="1">
    <location>
        <begin position="2684"/>
        <end position="2701"/>
    </location>
</feature>
<feature type="compositionally biased region" description="Basic and acidic residues" evidence="1">
    <location>
        <begin position="1679"/>
        <end position="1689"/>
    </location>
</feature>
<protein>
    <submittedName>
        <fullName evidence="2">Uncharacterized protein</fullName>
    </submittedName>
</protein>
<feature type="region of interest" description="Disordered" evidence="1">
    <location>
        <begin position="315"/>
        <end position="338"/>
    </location>
</feature>
<dbReference type="InterPro" id="IPR016024">
    <property type="entry name" value="ARM-type_fold"/>
</dbReference>
<dbReference type="PANTHER" id="PTHR40201">
    <property type="entry name" value="OSMIOPHILIC BODY PROTEIN"/>
    <property type="match status" value="1"/>
</dbReference>
<dbReference type="GeneID" id="24265497"/>
<feature type="compositionally biased region" description="Basic and acidic residues" evidence="1">
    <location>
        <begin position="1033"/>
        <end position="1053"/>
    </location>
</feature>
<feature type="compositionally biased region" description="Polar residues" evidence="1">
    <location>
        <begin position="2198"/>
        <end position="2210"/>
    </location>
</feature>
<feature type="compositionally biased region" description="Basic and acidic residues" evidence="1">
    <location>
        <begin position="695"/>
        <end position="728"/>
    </location>
</feature>
<feature type="compositionally biased region" description="Basic and acidic residues" evidence="1">
    <location>
        <begin position="790"/>
        <end position="812"/>
    </location>
</feature>
<evidence type="ECO:0000313" key="2">
    <source>
        <dbReference type="EMBL" id="KJP90014.1"/>
    </source>
</evidence>
<accession>A0A0D9QSE5</accession>
<dbReference type="Proteomes" id="UP000054561">
    <property type="component" value="Unassembled WGS sequence"/>
</dbReference>